<evidence type="ECO:0000259" key="4">
    <source>
        <dbReference type="Pfam" id="PF01420"/>
    </source>
</evidence>
<dbReference type="PANTHER" id="PTHR30408:SF13">
    <property type="entry name" value="TYPE I RESTRICTION ENZYME HINDI SPECIFICITY SUBUNIT"/>
    <property type="match status" value="1"/>
</dbReference>
<evidence type="ECO:0000313" key="5">
    <source>
        <dbReference type="EMBL" id="CBI07736.1"/>
    </source>
</evidence>
<feature type="domain" description="Type I restriction modification DNA specificity" evidence="4">
    <location>
        <begin position="10"/>
        <end position="109"/>
    </location>
</feature>
<accession>E6QKG9</accession>
<dbReference type="InterPro" id="IPR044946">
    <property type="entry name" value="Restrct_endonuc_typeI_TRD_sf"/>
</dbReference>
<dbReference type="GO" id="GO:0003677">
    <property type="term" value="F:DNA binding"/>
    <property type="evidence" value="ECO:0007669"/>
    <property type="project" value="UniProtKB-KW"/>
</dbReference>
<sequence>MVDPPGVVTGRYGTIGLVHYVEEPYWPLNTTLYVQDFKGNEPRFVYYLLKTIRYSDYLDKAAVPGINRNDVHRAQVYLPPISEQKAIAHTMRCIDERMESLQEQNTTLEAIARAIFKSWFVDFDPVRAKAEGREPEGMDAATAALFPNEFQNSSIGLIPTGWTARKVEEIAERVAMGPFGSSIKVETFVPSGVPVISGQHLRTFMLEDNSYNFISEEHAQRLARASVSPGDIIFTHAGNIGNVSIIPRHARYSRYVLSQRQFFMRCDESKTSANYVALYFTSAEGKHRLLANASSVGVPSIARPVTYLRSIDILVPDKRTLNAFDEAVDPMLESIQHNRTRIETLSAIRDTLLPRLISGKLRVPEAEAMLGKVL</sequence>
<dbReference type="AlphaFoldDB" id="E6QKG9"/>
<comment type="caution">
    <text evidence="5">The sequence shown here is derived from an EMBL/GenBank/DDBJ whole genome shotgun (WGS) entry which is preliminary data.</text>
</comment>
<dbReference type="Gene3D" id="3.90.220.20">
    <property type="entry name" value="DNA methylase specificity domains"/>
    <property type="match status" value="2"/>
</dbReference>
<comment type="similarity">
    <text evidence="1">Belongs to the type-I restriction system S methylase family.</text>
</comment>
<protein>
    <submittedName>
        <fullName evidence="5">Putative Restriction modification system protein</fullName>
    </submittedName>
</protein>
<name>E6QKG9_9ZZZZ</name>
<proteinExistence type="inferred from homology"/>
<keyword evidence="2" id="KW-0680">Restriction system</keyword>
<dbReference type="Pfam" id="PF01420">
    <property type="entry name" value="Methylase_S"/>
    <property type="match status" value="1"/>
</dbReference>
<dbReference type="CDD" id="cd17267">
    <property type="entry name" value="RMtype1_S_EcoAO83I-TRD1-CR1_like"/>
    <property type="match status" value="1"/>
</dbReference>
<evidence type="ECO:0000256" key="1">
    <source>
        <dbReference type="ARBA" id="ARBA00010923"/>
    </source>
</evidence>
<dbReference type="PANTHER" id="PTHR30408">
    <property type="entry name" value="TYPE-1 RESTRICTION ENZYME ECOKI SPECIFICITY PROTEIN"/>
    <property type="match status" value="1"/>
</dbReference>
<gene>
    <name evidence="5" type="ORF">CARN6_1114</name>
</gene>
<dbReference type="GO" id="GO:0009307">
    <property type="term" value="P:DNA restriction-modification system"/>
    <property type="evidence" value="ECO:0007669"/>
    <property type="project" value="UniProtKB-KW"/>
</dbReference>
<dbReference type="InterPro" id="IPR052021">
    <property type="entry name" value="Type-I_RS_S_subunit"/>
</dbReference>
<keyword evidence="3" id="KW-0238">DNA-binding</keyword>
<evidence type="ECO:0000256" key="2">
    <source>
        <dbReference type="ARBA" id="ARBA00022747"/>
    </source>
</evidence>
<evidence type="ECO:0000256" key="3">
    <source>
        <dbReference type="ARBA" id="ARBA00023125"/>
    </source>
</evidence>
<dbReference type="EMBL" id="CABQ01000131">
    <property type="protein sequence ID" value="CBI07736.1"/>
    <property type="molecule type" value="Genomic_DNA"/>
</dbReference>
<dbReference type="InterPro" id="IPR000055">
    <property type="entry name" value="Restrct_endonuc_typeI_TRD"/>
</dbReference>
<organism evidence="5">
    <name type="scientific">mine drainage metagenome</name>
    <dbReference type="NCBI Taxonomy" id="410659"/>
    <lineage>
        <taxon>unclassified sequences</taxon>
        <taxon>metagenomes</taxon>
        <taxon>ecological metagenomes</taxon>
    </lineage>
</organism>
<reference evidence="5" key="1">
    <citation type="submission" date="2009-10" db="EMBL/GenBank/DDBJ databases">
        <title>Diversity of trophic interactions inside an arsenic-rich microbial ecosystem.</title>
        <authorList>
            <person name="Bertin P.N."/>
            <person name="Heinrich-Salmeron A."/>
            <person name="Pelletier E."/>
            <person name="Goulhen-Chollet F."/>
            <person name="Arsene-Ploetze F."/>
            <person name="Gallien S."/>
            <person name="Calteau A."/>
            <person name="Vallenet D."/>
            <person name="Casiot C."/>
            <person name="Chane-Woon-Ming B."/>
            <person name="Giloteaux L."/>
            <person name="Barakat M."/>
            <person name="Bonnefoy V."/>
            <person name="Bruneel O."/>
            <person name="Chandler M."/>
            <person name="Cleiss J."/>
            <person name="Duran R."/>
            <person name="Elbaz-Poulichet F."/>
            <person name="Fonknechten N."/>
            <person name="Lauga B."/>
            <person name="Mornico D."/>
            <person name="Ortet P."/>
            <person name="Schaeffer C."/>
            <person name="Siguier P."/>
            <person name="Alexander Thil Smith A."/>
            <person name="Van Dorsselaer A."/>
            <person name="Weissenbach J."/>
            <person name="Medigue C."/>
            <person name="Le Paslier D."/>
        </authorList>
    </citation>
    <scope>NUCLEOTIDE SEQUENCE</scope>
</reference>
<dbReference type="SUPFAM" id="SSF116734">
    <property type="entry name" value="DNA methylase specificity domain"/>
    <property type="match status" value="2"/>
</dbReference>